<comment type="similarity">
    <text evidence="1">Belongs to the CdaR family.</text>
</comment>
<dbReference type="InterPro" id="IPR042070">
    <property type="entry name" value="PucR_C-HTH_sf"/>
</dbReference>
<protein>
    <submittedName>
        <fullName evidence="4">Helix-turn-helix domain-containing protein</fullName>
    </submittedName>
</protein>
<sequence length="555" mass="59184">MDTTLRKVLAAVGEPLVDVVESPRGLDVPVTGLTIVDPDDEPDQYMGQLVLVIGARGRDAVAAVRTVARGRAAAVAVKAGDAVDELRAAAAAARVPLLVVRPDVRWERLESLARDVLDSGGDPAEDGPGELFSLAQTVALLTHGIVSIEDTASRVLAYSRSDSDAAQVDELRRLSILGWQGPPDYLRMLREWGVFDRLRTGEEVVHVDEHADLGVRRRLAVGIHAGQRQLGTIWVQEGATPFAERAADVLLGAARVAAGHLIRRRSRETPGARWSRELVTGLLDGRTDPGLVAGVFGLAERTTALVVAFAVRDRGSLPAGDPATHELSLAELTDVVSVHAATYRRAALTASDGARVYAVLPDAPGDRPDPALRAMCSEVAAMTLRRAGVRVQAGIGSAVAGLAGVATSRGEADRVLDAMPDGPGDPTVAAFSDLRAEVLLNQTLALLETSPDLRDPAVTLLAAYDREHGSDLVGSVLAWLDAMGDVRVAAERLTVHPNTLRYRVRRAVAVGGLRLDEPRARLMHHLQLLAAVRADGTRADLFDRTRVDAHRRPPE</sequence>
<dbReference type="PANTHER" id="PTHR33744">
    <property type="entry name" value="CARBOHYDRATE DIACID REGULATOR"/>
    <property type="match status" value="1"/>
</dbReference>
<dbReference type="Pfam" id="PF17853">
    <property type="entry name" value="GGDEF_2"/>
    <property type="match status" value="1"/>
</dbReference>
<dbReference type="RefSeq" id="WP_241041374.1">
    <property type="nucleotide sequence ID" value="NZ_BAAAJF010000050.1"/>
</dbReference>
<dbReference type="EMBL" id="JAKXMK010000034">
    <property type="protein sequence ID" value="MCH6170563.1"/>
    <property type="molecule type" value="Genomic_DNA"/>
</dbReference>
<reference evidence="4 5" key="1">
    <citation type="submission" date="2022-03" db="EMBL/GenBank/DDBJ databases">
        <title>Pseudonocardia alaer sp. nov., a novel actinomycete isolated from reed forest soil.</title>
        <authorList>
            <person name="Wang L."/>
        </authorList>
    </citation>
    <scope>NUCLEOTIDE SEQUENCE [LARGE SCALE GENOMIC DNA]</scope>
    <source>
        <strain evidence="4 5">Y-16303</strain>
    </source>
</reference>
<evidence type="ECO:0000313" key="4">
    <source>
        <dbReference type="EMBL" id="MCH6170563.1"/>
    </source>
</evidence>
<evidence type="ECO:0000313" key="5">
    <source>
        <dbReference type="Proteomes" id="UP001299970"/>
    </source>
</evidence>
<evidence type="ECO:0000259" key="3">
    <source>
        <dbReference type="Pfam" id="PF17853"/>
    </source>
</evidence>
<evidence type="ECO:0000256" key="1">
    <source>
        <dbReference type="ARBA" id="ARBA00006754"/>
    </source>
</evidence>
<dbReference type="Proteomes" id="UP001299970">
    <property type="component" value="Unassembled WGS sequence"/>
</dbReference>
<proteinExistence type="inferred from homology"/>
<keyword evidence="5" id="KW-1185">Reference proteome</keyword>
<dbReference type="Pfam" id="PF13556">
    <property type="entry name" value="HTH_30"/>
    <property type="match status" value="1"/>
</dbReference>
<dbReference type="InterPro" id="IPR051448">
    <property type="entry name" value="CdaR-like_regulators"/>
</dbReference>
<dbReference type="InterPro" id="IPR025736">
    <property type="entry name" value="PucR_C-HTH_dom"/>
</dbReference>
<name>A0ABS9TQ83_9PSEU</name>
<gene>
    <name evidence="4" type="ORF">MMF94_33080</name>
</gene>
<feature type="domain" description="PucR C-terminal helix-turn-helix" evidence="2">
    <location>
        <begin position="473"/>
        <end position="530"/>
    </location>
</feature>
<evidence type="ECO:0000259" key="2">
    <source>
        <dbReference type="Pfam" id="PF13556"/>
    </source>
</evidence>
<organism evidence="4 5">
    <name type="scientific">Pseudonocardia alaniniphila</name>
    <dbReference type="NCBI Taxonomy" id="75291"/>
    <lineage>
        <taxon>Bacteria</taxon>
        <taxon>Bacillati</taxon>
        <taxon>Actinomycetota</taxon>
        <taxon>Actinomycetes</taxon>
        <taxon>Pseudonocardiales</taxon>
        <taxon>Pseudonocardiaceae</taxon>
        <taxon>Pseudonocardia</taxon>
    </lineage>
</organism>
<dbReference type="PANTHER" id="PTHR33744:SF17">
    <property type="entry name" value="CONSERVED PROTEIN"/>
    <property type="match status" value="1"/>
</dbReference>
<feature type="domain" description="CdaR GGDEF-like" evidence="3">
    <location>
        <begin position="296"/>
        <end position="417"/>
    </location>
</feature>
<comment type="caution">
    <text evidence="4">The sequence shown here is derived from an EMBL/GenBank/DDBJ whole genome shotgun (WGS) entry which is preliminary data.</text>
</comment>
<dbReference type="InterPro" id="IPR041522">
    <property type="entry name" value="CdaR_GGDEF"/>
</dbReference>
<accession>A0ABS9TQ83</accession>
<dbReference type="Gene3D" id="1.10.10.2840">
    <property type="entry name" value="PucR C-terminal helix-turn-helix domain"/>
    <property type="match status" value="1"/>
</dbReference>